<evidence type="ECO:0000256" key="3">
    <source>
        <dbReference type="ARBA" id="ARBA00022741"/>
    </source>
</evidence>
<comment type="caution">
    <text evidence="8">The sequence shown here is derived from an EMBL/GenBank/DDBJ whole genome shotgun (WGS) entry which is preliminary data.</text>
</comment>
<organism evidence="8 9">
    <name type="scientific">Yoonia vestfoldensis SKA53</name>
    <dbReference type="NCBI Taxonomy" id="314232"/>
    <lineage>
        <taxon>Bacteria</taxon>
        <taxon>Pseudomonadati</taxon>
        <taxon>Pseudomonadota</taxon>
        <taxon>Alphaproteobacteria</taxon>
        <taxon>Rhodobacterales</taxon>
        <taxon>Paracoccaceae</taxon>
        <taxon>Yoonia</taxon>
    </lineage>
</organism>
<evidence type="ECO:0000313" key="9">
    <source>
        <dbReference type="Proteomes" id="UP000004507"/>
    </source>
</evidence>
<proteinExistence type="inferred from homology"/>
<name>A3V7C7_9RHOB</name>
<dbReference type="HOGENOM" id="CLU_018869_3_2_5"/>
<comment type="subcellular location">
    <subcellularLocation>
        <location evidence="6">Cytoplasm</location>
    </subcellularLocation>
</comment>
<dbReference type="GO" id="GO:0032267">
    <property type="term" value="F:tRNA(Ile)-lysidine synthase activity"/>
    <property type="evidence" value="ECO:0007669"/>
    <property type="project" value="UniProtKB-EC"/>
</dbReference>
<dbReference type="GO" id="GO:0005524">
    <property type="term" value="F:ATP binding"/>
    <property type="evidence" value="ECO:0007669"/>
    <property type="project" value="UniProtKB-UniRule"/>
</dbReference>
<dbReference type="InterPro" id="IPR011063">
    <property type="entry name" value="TilS/TtcA_N"/>
</dbReference>
<dbReference type="PANTHER" id="PTHR43033">
    <property type="entry name" value="TRNA(ILE)-LYSIDINE SYNTHASE-RELATED"/>
    <property type="match status" value="1"/>
</dbReference>
<keyword evidence="9" id="KW-1185">Reference proteome</keyword>
<comment type="similarity">
    <text evidence="6">Belongs to the tRNA(Ile)-lysidine synthase family.</text>
</comment>
<keyword evidence="6" id="KW-0963">Cytoplasm</keyword>
<comment type="function">
    <text evidence="6">Ligates lysine onto the cytidine present at position 34 of the AUA codon-specific tRNA(Ile) that contains the anticodon CAU, in an ATP-dependent manner. Cytidine is converted to lysidine, thus changing the amino acid specificity of the tRNA from methionine to isoleucine.</text>
</comment>
<dbReference type="AlphaFoldDB" id="A3V7C7"/>
<evidence type="ECO:0000313" key="8">
    <source>
        <dbReference type="EMBL" id="EAQ06143.1"/>
    </source>
</evidence>
<dbReference type="eggNOG" id="COG0037">
    <property type="taxonomic scope" value="Bacteria"/>
</dbReference>
<dbReference type="Proteomes" id="UP000004507">
    <property type="component" value="Unassembled WGS sequence"/>
</dbReference>
<dbReference type="STRING" id="314232.SKA53_08556"/>
<sequence length="392" mass="41846">MLAPGFAQLLQGGTPVGLAVSGGGDSIALLHLAAAIGGRISVASVDHGLRPESAAECGMVADICTSYGLPHQTLKWTGWDRRGNLQDQARRARYGLLADWARAAGVANIALGHTADDQAETIVMALARGAGVGGLAGMAAVMSRDGLHYHRPLLQVTRVALRAYLVATGRVWCDDPSNDDPAYERIRIRQAADTLAELGLTSQTLGQVAQHMATATEALDRGTADLAAAVMMPQSGDVLIMLALRDLSREQARRLVLAAMERVHRRITPPRKDEQQRLMHALLQGQGVTLGGCLMTFDGPVLRVSREPQAVAQIVTPTTALWDARWRLSGPHAPDLQLRALGAGIELCCDWRRSGLPRRSLQATPAVWRDQTLVSAPLAGFGGDWSAQIVAD</sequence>
<evidence type="ECO:0000256" key="5">
    <source>
        <dbReference type="ARBA" id="ARBA00048539"/>
    </source>
</evidence>
<evidence type="ECO:0000259" key="7">
    <source>
        <dbReference type="Pfam" id="PF01171"/>
    </source>
</evidence>
<protein>
    <recommendedName>
        <fullName evidence="6">tRNA(Ile)-lysidine synthase</fullName>
        <ecNumber evidence="6">6.3.4.19</ecNumber>
    </recommendedName>
    <alternativeName>
        <fullName evidence="6">tRNA(Ile)-2-lysyl-cytidine synthase</fullName>
    </alternativeName>
    <alternativeName>
        <fullName evidence="6">tRNA(Ile)-lysidine synthetase</fullName>
    </alternativeName>
</protein>
<dbReference type="GO" id="GO:0005737">
    <property type="term" value="C:cytoplasm"/>
    <property type="evidence" value="ECO:0007669"/>
    <property type="project" value="UniProtKB-SubCell"/>
</dbReference>
<dbReference type="HAMAP" id="MF_01161">
    <property type="entry name" value="tRNA_Ile_lys_synt"/>
    <property type="match status" value="1"/>
</dbReference>
<keyword evidence="2 6" id="KW-0819">tRNA processing</keyword>
<dbReference type="PANTHER" id="PTHR43033:SF1">
    <property type="entry name" value="TRNA(ILE)-LYSIDINE SYNTHASE-RELATED"/>
    <property type="match status" value="1"/>
</dbReference>
<dbReference type="EC" id="6.3.4.19" evidence="6"/>
<dbReference type="InterPro" id="IPR012795">
    <property type="entry name" value="tRNA_Ile_lys_synt_N"/>
</dbReference>
<dbReference type="CDD" id="cd01992">
    <property type="entry name" value="TilS_N"/>
    <property type="match status" value="1"/>
</dbReference>
<reference evidence="8 9" key="1">
    <citation type="submission" date="2006-01" db="EMBL/GenBank/DDBJ databases">
        <authorList>
            <person name="Hagstrom A."/>
            <person name="Ferriera S."/>
            <person name="Johnson J."/>
            <person name="Kravitz S."/>
            <person name="Halpern A."/>
            <person name="Remington K."/>
            <person name="Beeson K."/>
            <person name="Tran B."/>
            <person name="Rogers Y.-H."/>
            <person name="Friedman R."/>
            <person name="Venter J.C."/>
        </authorList>
    </citation>
    <scope>NUCLEOTIDE SEQUENCE [LARGE SCALE GENOMIC DNA]</scope>
    <source>
        <strain evidence="8 9">SKA53</strain>
    </source>
</reference>
<dbReference type="GO" id="GO:0006400">
    <property type="term" value="P:tRNA modification"/>
    <property type="evidence" value="ECO:0007669"/>
    <property type="project" value="UniProtKB-UniRule"/>
</dbReference>
<keyword evidence="1 6" id="KW-0436">Ligase</keyword>
<dbReference type="Gene3D" id="3.40.50.620">
    <property type="entry name" value="HUPs"/>
    <property type="match status" value="1"/>
</dbReference>
<dbReference type="InterPro" id="IPR014729">
    <property type="entry name" value="Rossmann-like_a/b/a_fold"/>
</dbReference>
<dbReference type="EMBL" id="AAMS01000006">
    <property type="protein sequence ID" value="EAQ06143.1"/>
    <property type="molecule type" value="Genomic_DNA"/>
</dbReference>
<evidence type="ECO:0000256" key="1">
    <source>
        <dbReference type="ARBA" id="ARBA00022598"/>
    </source>
</evidence>
<comment type="domain">
    <text evidence="6">The N-terminal region contains the highly conserved SGGXDS motif, predicted to be a P-loop motif involved in ATP binding.</text>
</comment>
<gene>
    <name evidence="6" type="primary">tilS</name>
    <name evidence="8" type="ORF">SKA53_08556</name>
</gene>
<comment type="catalytic activity">
    <reaction evidence="5 6">
        <text>cytidine(34) in tRNA(Ile2) + L-lysine + ATP = lysidine(34) in tRNA(Ile2) + AMP + diphosphate + H(+)</text>
        <dbReference type="Rhea" id="RHEA:43744"/>
        <dbReference type="Rhea" id="RHEA-COMP:10625"/>
        <dbReference type="Rhea" id="RHEA-COMP:10670"/>
        <dbReference type="ChEBI" id="CHEBI:15378"/>
        <dbReference type="ChEBI" id="CHEBI:30616"/>
        <dbReference type="ChEBI" id="CHEBI:32551"/>
        <dbReference type="ChEBI" id="CHEBI:33019"/>
        <dbReference type="ChEBI" id="CHEBI:82748"/>
        <dbReference type="ChEBI" id="CHEBI:83665"/>
        <dbReference type="ChEBI" id="CHEBI:456215"/>
        <dbReference type="EC" id="6.3.4.19"/>
    </reaction>
</comment>
<evidence type="ECO:0000256" key="6">
    <source>
        <dbReference type="HAMAP-Rule" id="MF_01161"/>
    </source>
</evidence>
<keyword evidence="4 6" id="KW-0067">ATP-binding</keyword>
<evidence type="ECO:0000256" key="2">
    <source>
        <dbReference type="ARBA" id="ARBA00022694"/>
    </source>
</evidence>
<dbReference type="NCBIfam" id="TIGR02432">
    <property type="entry name" value="lysidine_TilS_N"/>
    <property type="match status" value="1"/>
</dbReference>
<feature type="binding site" evidence="6">
    <location>
        <begin position="21"/>
        <end position="26"/>
    </location>
    <ligand>
        <name>ATP</name>
        <dbReference type="ChEBI" id="CHEBI:30616"/>
    </ligand>
</feature>
<keyword evidence="3 6" id="KW-0547">Nucleotide-binding</keyword>
<accession>A3V7C7</accession>
<evidence type="ECO:0000256" key="4">
    <source>
        <dbReference type="ARBA" id="ARBA00022840"/>
    </source>
</evidence>
<dbReference type="InterPro" id="IPR012094">
    <property type="entry name" value="tRNA_Ile_lys_synt"/>
</dbReference>
<dbReference type="SUPFAM" id="SSF52402">
    <property type="entry name" value="Adenine nucleotide alpha hydrolases-like"/>
    <property type="match status" value="1"/>
</dbReference>
<dbReference type="Pfam" id="PF01171">
    <property type="entry name" value="ATP_bind_3"/>
    <property type="match status" value="1"/>
</dbReference>
<feature type="domain" description="tRNA(Ile)-lysidine/2-thiocytidine synthase N-terminal" evidence="7">
    <location>
        <begin position="17"/>
        <end position="190"/>
    </location>
</feature>
<dbReference type="RefSeq" id="WP_007205663.1">
    <property type="nucleotide sequence ID" value="NZ_CH672414.1"/>
</dbReference>
<dbReference type="OrthoDB" id="9807403at2"/>